<keyword evidence="4 6" id="KW-1133">Transmembrane helix</keyword>
<keyword evidence="5 6" id="KW-0472">Membrane</keyword>
<evidence type="ECO:0000256" key="3">
    <source>
        <dbReference type="ARBA" id="ARBA00022692"/>
    </source>
</evidence>
<dbReference type="AlphaFoldDB" id="A0A7J6P302"/>
<dbReference type="EMBL" id="JABANP010000106">
    <property type="protein sequence ID" value="KAF4690120.1"/>
    <property type="molecule type" value="Genomic_DNA"/>
</dbReference>
<feature type="transmembrane region" description="Helical" evidence="6">
    <location>
        <begin position="69"/>
        <end position="89"/>
    </location>
</feature>
<evidence type="ECO:0000313" key="8">
    <source>
        <dbReference type="EMBL" id="KAF4690120.1"/>
    </source>
</evidence>
<proteinExistence type="predicted"/>
<feature type="transmembrane region" description="Helical" evidence="6">
    <location>
        <begin position="101"/>
        <end position="124"/>
    </location>
</feature>
<feature type="transmembrane region" description="Helical" evidence="6">
    <location>
        <begin position="14"/>
        <end position="33"/>
    </location>
</feature>
<organism evidence="8 9">
    <name type="scientific">Perkinsus olseni</name>
    <name type="common">Perkinsus atlanticus</name>
    <dbReference type="NCBI Taxonomy" id="32597"/>
    <lineage>
        <taxon>Eukaryota</taxon>
        <taxon>Sar</taxon>
        <taxon>Alveolata</taxon>
        <taxon>Perkinsozoa</taxon>
        <taxon>Perkinsea</taxon>
        <taxon>Perkinsida</taxon>
        <taxon>Perkinsidae</taxon>
        <taxon>Perkinsus</taxon>
    </lineage>
</organism>
<evidence type="ECO:0000256" key="1">
    <source>
        <dbReference type="ARBA" id="ARBA00004651"/>
    </source>
</evidence>
<keyword evidence="2" id="KW-1003">Cell membrane</keyword>
<dbReference type="PANTHER" id="PTHR12677:SF59">
    <property type="entry name" value="GOLGI APPARATUS MEMBRANE PROTEIN TVP38-RELATED"/>
    <property type="match status" value="1"/>
</dbReference>
<comment type="subcellular location">
    <subcellularLocation>
        <location evidence="1">Cell membrane</location>
        <topology evidence="1">Multi-pass membrane protein</topology>
    </subcellularLocation>
</comment>
<dbReference type="GO" id="GO:0005886">
    <property type="term" value="C:plasma membrane"/>
    <property type="evidence" value="ECO:0007669"/>
    <property type="project" value="UniProtKB-SubCell"/>
</dbReference>
<reference evidence="8 9" key="1">
    <citation type="submission" date="2020-04" db="EMBL/GenBank/DDBJ databases">
        <title>Perkinsus olseni comparative genomics.</title>
        <authorList>
            <person name="Bogema D.R."/>
        </authorList>
    </citation>
    <scope>NUCLEOTIDE SEQUENCE [LARGE SCALE GENOMIC DNA]</scope>
    <source>
        <strain evidence="8">00978-12</strain>
    </source>
</reference>
<feature type="transmembrane region" description="Helical" evidence="6">
    <location>
        <begin position="180"/>
        <end position="200"/>
    </location>
</feature>
<evidence type="ECO:0000256" key="5">
    <source>
        <dbReference type="ARBA" id="ARBA00023136"/>
    </source>
</evidence>
<evidence type="ECO:0000256" key="4">
    <source>
        <dbReference type="ARBA" id="ARBA00022989"/>
    </source>
</evidence>
<evidence type="ECO:0000313" key="9">
    <source>
        <dbReference type="Proteomes" id="UP000541610"/>
    </source>
</evidence>
<dbReference type="PANTHER" id="PTHR12677">
    <property type="entry name" value="GOLGI APPARATUS MEMBRANE PROTEIN TVP38-RELATED"/>
    <property type="match status" value="1"/>
</dbReference>
<feature type="domain" description="VTT" evidence="7">
    <location>
        <begin position="84"/>
        <end position="199"/>
    </location>
</feature>
<dbReference type="InterPro" id="IPR015414">
    <property type="entry name" value="TMEM64"/>
</dbReference>
<dbReference type="Pfam" id="PF09335">
    <property type="entry name" value="VTT_dom"/>
    <property type="match status" value="1"/>
</dbReference>
<evidence type="ECO:0000259" key="7">
    <source>
        <dbReference type="Pfam" id="PF09335"/>
    </source>
</evidence>
<protein>
    <recommendedName>
        <fullName evidence="7">VTT domain-containing protein</fullName>
    </recommendedName>
</protein>
<name>A0A7J6P302_PEROL</name>
<dbReference type="Proteomes" id="UP000541610">
    <property type="component" value="Unassembled WGS sequence"/>
</dbReference>
<gene>
    <name evidence="8" type="ORF">FOZ60_000577</name>
</gene>
<keyword evidence="3 6" id="KW-0812">Transmembrane</keyword>
<accession>A0A7J6P302</accession>
<dbReference type="InterPro" id="IPR032816">
    <property type="entry name" value="VTT_dom"/>
</dbReference>
<comment type="caution">
    <text evidence="8">The sequence shown here is derived from an EMBL/GenBank/DDBJ whole genome shotgun (WGS) entry which is preliminary data.</text>
</comment>
<evidence type="ECO:0000256" key="2">
    <source>
        <dbReference type="ARBA" id="ARBA00022475"/>
    </source>
</evidence>
<evidence type="ECO:0000256" key="6">
    <source>
        <dbReference type="SAM" id="Phobius"/>
    </source>
</evidence>
<dbReference type="OrthoDB" id="166803at2759"/>
<feature type="transmembrane region" description="Helical" evidence="6">
    <location>
        <begin position="220"/>
        <end position="240"/>
    </location>
</feature>
<sequence length="308" mass="33869">MIASPFSREGFKTLWKPLIPLLVIVSLLLTLLVELKRNHAWAGLLPSFREIVNYLESLSSQNGSYTKEYALFGVVVFLSTICGVPITPVEVTAGFVLKWRALLVAFPAKTAGSVASFLMGRYFWFDLVRSALDRSDYYKALQILTRNSEMKFLFLSRFMYVPIWVKNYGVSVTAVTLRGFLLASASVGFLFSVLFVYVGVTTSSIVGAMSTGSEVTNPVTLALLVVGVICLAIGLTWIFFEVRRKIRQFQELEVDDSATRLLASSLDEDYAPASGNNSSITAATTCTERFLSSSSRSAATTATTTCRL</sequence>